<evidence type="ECO:0000256" key="6">
    <source>
        <dbReference type="ARBA" id="ARBA00022679"/>
    </source>
</evidence>
<dbReference type="PRINTS" id="PR00344">
    <property type="entry name" value="BCTRLSENSOR"/>
</dbReference>
<keyword evidence="14" id="KW-1185">Reference proteome</keyword>
<dbReference type="SUPFAM" id="SSF47384">
    <property type="entry name" value="Homodimeric domain of signal transducing histidine kinase"/>
    <property type="match status" value="1"/>
</dbReference>
<protein>
    <recommendedName>
        <fullName evidence="3">histidine kinase</fullName>
        <ecNumber evidence="3">2.7.13.3</ecNumber>
    </recommendedName>
</protein>
<evidence type="ECO:0000256" key="4">
    <source>
        <dbReference type="ARBA" id="ARBA00022475"/>
    </source>
</evidence>
<dbReference type="SMART" id="SM00387">
    <property type="entry name" value="HATPase_c"/>
    <property type="match status" value="1"/>
</dbReference>
<dbReference type="Gene3D" id="1.10.287.130">
    <property type="match status" value="1"/>
</dbReference>
<feature type="transmembrane region" description="Helical" evidence="11">
    <location>
        <begin position="43"/>
        <end position="64"/>
    </location>
</feature>
<dbReference type="SUPFAM" id="SSF55874">
    <property type="entry name" value="ATPase domain of HSP90 chaperone/DNA topoisomerase II/histidine kinase"/>
    <property type="match status" value="1"/>
</dbReference>
<feature type="transmembrane region" description="Helical" evidence="11">
    <location>
        <begin position="123"/>
        <end position="140"/>
    </location>
</feature>
<dbReference type="InterPro" id="IPR005467">
    <property type="entry name" value="His_kinase_dom"/>
</dbReference>
<evidence type="ECO:0000256" key="9">
    <source>
        <dbReference type="ARBA" id="ARBA00022840"/>
    </source>
</evidence>
<keyword evidence="7" id="KW-0547">Nucleotide-binding</keyword>
<comment type="subcellular location">
    <subcellularLocation>
        <location evidence="2">Cell membrane</location>
        <topology evidence="2">Multi-pass membrane protein</topology>
    </subcellularLocation>
</comment>
<evidence type="ECO:0000313" key="14">
    <source>
        <dbReference type="Proteomes" id="UP000199647"/>
    </source>
</evidence>
<keyword evidence="11" id="KW-1133">Transmembrane helix</keyword>
<feature type="transmembrane region" description="Helical" evidence="11">
    <location>
        <begin position="70"/>
        <end position="87"/>
    </location>
</feature>
<gene>
    <name evidence="13" type="ORF">SAMN05216548_107167</name>
</gene>
<reference evidence="13 14" key="1">
    <citation type="submission" date="2016-10" db="EMBL/GenBank/DDBJ databases">
        <authorList>
            <person name="de Groot N.N."/>
        </authorList>
    </citation>
    <scope>NUCLEOTIDE SEQUENCE [LARGE SCALE GENOMIC DNA]</scope>
    <source>
        <strain evidence="13 14">A52C2</strain>
    </source>
</reference>
<dbReference type="Pfam" id="PF02518">
    <property type="entry name" value="HATPase_c"/>
    <property type="match status" value="1"/>
</dbReference>
<dbReference type="STRING" id="1855383.SAMN05216548_107167"/>
<keyword evidence="9" id="KW-0067">ATP-binding</keyword>
<feature type="transmembrane region" description="Helical" evidence="11">
    <location>
        <begin position="99"/>
        <end position="117"/>
    </location>
</feature>
<sequence>MIERVQERGQGRSESQGEERVHDRGLRPEDSARRQNMLLLVQLRWLAVAGQVVTILTVNLGLGIPLPARAMFLVALALVALNLVSLLRLRRPRAVTNAGLFMALLLDVAALTAQLYLSGGASNPFAFLYLLQIALGAVLLDAWSIWALVLVALACFAGLTEFSRPIVFPLAVSADPMKLQVEGMLVCFVLEAILLVVFGTRIGANLRMRDARLAELRQQAAEEDHIVRMGLLASGAAHELGTPLATLSVILSDWKRMPALAADAELAQEIGEMQAEVQRCKAIVTGILLSAGEARGEAPAVTTVNGFLDELVEDWTGAHAATHLAYDNDFGEDLPIVSDAALKKMIVNVMDNASEASPGWIGLSATREANALVLEVVDRGPGFGPGVLAQFGRPYNSTKGRAGAGLGIFLVVNALRKLGGGVAARNRAEGGASVTLTLPLAALSIGGGNGG</sequence>
<accession>A0A1H9IPB7</accession>
<dbReference type="InterPro" id="IPR050980">
    <property type="entry name" value="2C_sensor_his_kinase"/>
</dbReference>
<dbReference type="GO" id="GO:0005524">
    <property type="term" value="F:ATP binding"/>
    <property type="evidence" value="ECO:0007669"/>
    <property type="project" value="UniProtKB-KW"/>
</dbReference>
<dbReference type="CDD" id="cd00082">
    <property type="entry name" value="HisKA"/>
    <property type="match status" value="1"/>
</dbReference>
<dbReference type="InterPro" id="IPR004358">
    <property type="entry name" value="Sig_transdc_His_kin-like_C"/>
</dbReference>
<dbReference type="EC" id="2.7.13.3" evidence="3"/>
<evidence type="ECO:0000256" key="2">
    <source>
        <dbReference type="ARBA" id="ARBA00004651"/>
    </source>
</evidence>
<dbReference type="InterPro" id="IPR003661">
    <property type="entry name" value="HisK_dim/P_dom"/>
</dbReference>
<evidence type="ECO:0000256" key="5">
    <source>
        <dbReference type="ARBA" id="ARBA00022553"/>
    </source>
</evidence>
<comment type="catalytic activity">
    <reaction evidence="1">
        <text>ATP + protein L-histidine = ADP + protein N-phospho-L-histidine.</text>
        <dbReference type="EC" id="2.7.13.3"/>
    </reaction>
</comment>
<evidence type="ECO:0000256" key="11">
    <source>
        <dbReference type="SAM" id="Phobius"/>
    </source>
</evidence>
<keyword evidence="4" id="KW-1003">Cell membrane</keyword>
<evidence type="ECO:0000313" key="13">
    <source>
        <dbReference type="EMBL" id="SEQ76453.1"/>
    </source>
</evidence>
<keyword evidence="6" id="KW-0808">Transferase</keyword>
<dbReference type="InterPro" id="IPR036097">
    <property type="entry name" value="HisK_dim/P_sf"/>
</dbReference>
<dbReference type="RefSeq" id="WP_428976958.1">
    <property type="nucleotide sequence ID" value="NZ_FOFG01000007.1"/>
</dbReference>
<dbReference type="InterPro" id="IPR036890">
    <property type="entry name" value="HATPase_C_sf"/>
</dbReference>
<keyword evidence="8 13" id="KW-0418">Kinase</keyword>
<keyword evidence="11" id="KW-0812">Transmembrane</keyword>
<evidence type="ECO:0000256" key="1">
    <source>
        <dbReference type="ARBA" id="ARBA00000085"/>
    </source>
</evidence>
<keyword evidence="11" id="KW-0472">Membrane</keyword>
<dbReference type="Gene3D" id="3.30.565.10">
    <property type="entry name" value="Histidine kinase-like ATPase, C-terminal domain"/>
    <property type="match status" value="1"/>
</dbReference>
<feature type="transmembrane region" description="Helical" evidence="11">
    <location>
        <begin position="145"/>
        <end position="163"/>
    </location>
</feature>
<feature type="region of interest" description="Disordered" evidence="10">
    <location>
        <begin position="1"/>
        <end position="27"/>
    </location>
</feature>
<evidence type="ECO:0000256" key="7">
    <source>
        <dbReference type="ARBA" id="ARBA00022741"/>
    </source>
</evidence>
<feature type="transmembrane region" description="Helical" evidence="11">
    <location>
        <begin position="183"/>
        <end position="204"/>
    </location>
</feature>
<dbReference type="GO" id="GO:0000155">
    <property type="term" value="F:phosphorelay sensor kinase activity"/>
    <property type="evidence" value="ECO:0007669"/>
    <property type="project" value="InterPro"/>
</dbReference>
<evidence type="ECO:0000259" key="12">
    <source>
        <dbReference type="PROSITE" id="PS50109"/>
    </source>
</evidence>
<evidence type="ECO:0000256" key="3">
    <source>
        <dbReference type="ARBA" id="ARBA00012438"/>
    </source>
</evidence>
<name>A0A1H9IPB7_9HYPH</name>
<dbReference type="Proteomes" id="UP000199647">
    <property type="component" value="Unassembled WGS sequence"/>
</dbReference>
<organism evidence="13 14">
    <name type="scientific">Faunimonas pinastri</name>
    <dbReference type="NCBI Taxonomy" id="1855383"/>
    <lineage>
        <taxon>Bacteria</taxon>
        <taxon>Pseudomonadati</taxon>
        <taxon>Pseudomonadota</taxon>
        <taxon>Alphaproteobacteria</taxon>
        <taxon>Hyphomicrobiales</taxon>
        <taxon>Afifellaceae</taxon>
        <taxon>Faunimonas</taxon>
    </lineage>
</organism>
<dbReference type="GO" id="GO:0005886">
    <property type="term" value="C:plasma membrane"/>
    <property type="evidence" value="ECO:0007669"/>
    <property type="project" value="UniProtKB-SubCell"/>
</dbReference>
<dbReference type="InterPro" id="IPR003594">
    <property type="entry name" value="HATPase_dom"/>
</dbReference>
<evidence type="ECO:0000256" key="10">
    <source>
        <dbReference type="SAM" id="MobiDB-lite"/>
    </source>
</evidence>
<proteinExistence type="predicted"/>
<feature type="domain" description="Histidine kinase" evidence="12">
    <location>
        <begin position="235"/>
        <end position="442"/>
    </location>
</feature>
<dbReference type="PANTHER" id="PTHR44936:SF10">
    <property type="entry name" value="SENSOR PROTEIN RSTB"/>
    <property type="match status" value="1"/>
</dbReference>
<keyword evidence="5" id="KW-0597">Phosphoprotein</keyword>
<dbReference type="AlphaFoldDB" id="A0A1H9IPB7"/>
<dbReference type="EMBL" id="FOFG01000007">
    <property type="protein sequence ID" value="SEQ76453.1"/>
    <property type="molecule type" value="Genomic_DNA"/>
</dbReference>
<evidence type="ECO:0000256" key="8">
    <source>
        <dbReference type="ARBA" id="ARBA00022777"/>
    </source>
</evidence>
<dbReference type="PANTHER" id="PTHR44936">
    <property type="entry name" value="SENSOR PROTEIN CREC"/>
    <property type="match status" value="1"/>
</dbReference>
<dbReference type="PROSITE" id="PS50109">
    <property type="entry name" value="HIS_KIN"/>
    <property type="match status" value="1"/>
</dbReference>